<comment type="subcellular location">
    <subcellularLocation>
        <location evidence="2">Cell membrane</location>
        <topology evidence="2">Multi-pass membrane protein</topology>
    </subcellularLocation>
</comment>
<feature type="transmembrane region" description="Helical" evidence="10">
    <location>
        <begin position="238"/>
        <end position="257"/>
    </location>
</feature>
<dbReference type="Proteomes" id="UP000451233">
    <property type="component" value="Unassembled WGS sequence"/>
</dbReference>
<dbReference type="InterPro" id="IPR036097">
    <property type="entry name" value="HisK_dim/P_sf"/>
</dbReference>
<keyword evidence="10" id="KW-0812">Transmembrane</keyword>
<keyword evidence="9" id="KW-0067">ATP-binding</keyword>
<evidence type="ECO:0000256" key="3">
    <source>
        <dbReference type="ARBA" id="ARBA00012438"/>
    </source>
</evidence>
<dbReference type="InterPro" id="IPR003660">
    <property type="entry name" value="HAMP_dom"/>
</dbReference>
<feature type="transmembrane region" description="Helical" evidence="10">
    <location>
        <begin position="277"/>
        <end position="301"/>
    </location>
</feature>
<dbReference type="Gene3D" id="6.10.340.10">
    <property type="match status" value="1"/>
</dbReference>
<feature type="transmembrane region" description="Helical" evidence="10">
    <location>
        <begin position="451"/>
        <end position="470"/>
    </location>
</feature>
<dbReference type="GO" id="GO:0005886">
    <property type="term" value="C:plasma membrane"/>
    <property type="evidence" value="ECO:0007669"/>
    <property type="project" value="UniProtKB-SubCell"/>
</dbReference>
<feature type="domain" description="Histidine kinase" evidence="11">
    <location>
        <begin position="1024"/>
        <end position="1235"/>
    </location>
</feature>
<reference evidence="13 14" key="1">
    <citation type="submission" date="2019-11" db="EMBL/GenBank/DDBJ databases">
        <title>Pedobacter sp. HMF7056 Genome sequencing and assembly.</title>
        <authorList>
            <person name="Kang H."/>
            <person name="Kim H."/>
            <person name="Joh K."/>
        </authorList>
    </citation>
    <scope>NUCLEOTIDE SEQUENCE [LARGE SCALE GENOMIC DNA]</scope>
    <source>
        <strain evidence="13 14">HMF7056</strain>
    </source>
</reference>
<dbReference type="InterPro" id="IPR003661">
    <property type="entry name" value="HisK_dim/P_dom"/>
</dbReference>
<dbReference type="CDD" id="cd00082">
    <property type="entry name" value="HisKA"/>
    <property type="match status" value="1"/>
</dbReference>
<dbReference type="InterPro" id="IPR003594">
    <property type="entry name" value="HATPase_dom"/>
</dbReference>
<dbReference type="EMBL" id="WVHS01000001">
    <property type="protein sequence ID" value="MXV14951.1"/>
    <property type="molecule type" value="Genomic_DNA"/>
</dbReference>
<feature type="transmembrane region" description="Helical" evidence="10">
    <location>
        <begin position="213"/>
        <end position="231"/>
    </location>
</feature>
<evidence type="ECO:0000256" key="2">
    <source>
        <dbReference type="ARBA" id="ARBA00004651"/>
    </source>
</evidence>
<evidence type="ECO:0000259" key="12">
    <source>
        <dbReference type="PROSITE" id="PS50885"/>
    </source>
</evidence>
<gene>
    <name evidence="13" type="ORF">GS398_06545</name>
</gene>
<keyword evidence="4" id="KW-1003">Cell membrane</keyword>
<dbReference type="PANTHER" id="PTHR44936">
    <property type="entry name" value="SENSOR PROTEIN CREC"/>
    <property type="match status" value="1"/>
</dbReference>
<dbReference type="InterPro" id="IPR005467">
    <property type="entry name" value="His_kinase_dom"/>
</dbReference>
<evidence type="ECO:0000256" key="8">
    <source>
        <dbReference type="ARBA" id="ARBA00022777"/>
    </source>
</evidence>
<feature type="transmembrane region" description="Helical" evidence="10">
    <location>
        <begin position="322"/>
        <end position="341"/>
    </location>
</feature>
<evidence type="ECO:0000256" key="9">
    <source>
        <dbReference type="ARBA" id="ARBA00022840"/>
    </source>
</evidence>
<feature type="domain" description="HAMP" evidence="12">
    <location>
        <begin position="955"/>
        <end position="1007"/>
    </location>
</feature>
<keyword evidence="10" id="KW-0472">Membrane</keyword>
<dbReference type="Gene3D" id="3.30.565.10">
    <property type="entry name" value="Histidine kinase-like ATPase, C-terminal domain"/>
    <property type="match status" value="1"/>
</dbReference>
<dbReference type="EC" id="2.7.13.3" evidence="3"/>
<dbReference type="PROSITE" id="PS50885">
    <property type="entry name" value="HAMP"/>
    <property type="match status" value="1"/>
</dbReference>
<keyword evidence="10" id="KW-1133">Transmembrane helix</keyword>
<keyword evidence="8" id="KW-0418">Kinase</keyword>
<dbReference type="CDD" id="cd00075">
    <property type="entry name" value="HATPase"/>
    <property type="match status" value="1"/>
</dbReference>
<evidence type="ECO:0000256" key="10">
    <source>
        <dbReference type="SAM" id="Phobius"/>
    </source>
</evidence>
<keyword evidence="7" id="KW-0547">Nucleotide-binding</keyword>
<evidence type="ECO:0000256" key="6">
    <source>
        <dbReference type="ARBA" id="ARBA00022679"/>
    </source>
</evidence>
<evidence type="ECO:0000256" key="4">
    <source>
        <dbReference type="ARBA" id="ARBA00022475"/>
    </source>
</evidence>
<sequence>MATGFKIRLLLFLLTLSFVITALTLRLTYHREDVLKTDAQELEKNLHEQEQFVNEFLHNRADFESLKTLDTNAVLAEKFLTEFRIARAVYVFTYNSNVLVFWGANRIAPQTDAGLKEGSNMVNWQNGWYEAIKRTDGKFSAVCYIPIKANYPIQNQYLQNVFAKTLIQTDNLDIAGLGDEQVYNIRSSIDSRYLFALKLKPVTNNTYFSRAEAFAWLATVLLSCILVNLLCSWLADRGYIKAGIAGLCGWFLLTRLWGLHSDWFISHFNQPVFDPQFYGAGFFYPSMGDFLLNGIAATWCLCFAYKYRARIRLAPGQAGTPLSIAVFIGMGAILSLTAIHLNNSLHGLVLNSSIRFDITSLIIDLNPFSWLGILVLCIAFLNLYLLMEILLIIGRSLPLSDKQRFAAFAAMVLFTAIVKLVQQNFDIFFLLFALVVYLRGWAIYRKNNEFNLVILVATVLLFATIASIKLSRYQFIKDREARRVWAHRLDLSDDQNAVTYFNQFESNLVQDEDLTGYFDHTKPERSLMKNKLQKFYFDGYLTRYDLSTSEYDPAGNSMDGDTSNTIDQFRELVVTGTIKVSQYFYRVNNTFGMRHYFAILPMSAKNRDLGTLVVELKSKTFDEPDAFPQVLAEGRADETGIIRDYSFAFYRDNRLVDKYGKFVYNLGNNEFTEVKNEFENRRVRGYDHLVYRPNNRNLIVVSVPVQGWLIELGSVSFLFLVLLTFSLVCVLVNWSWKNFVRTHQESTLAAWKYFISGGHILYKTRIQASIVAAVVTTLVLVGVITYYSISKQYSKQQEQQITERIARITTAFENQMLKNDQLNITFQSFNNFADVNSADLSFYGADGTLIYSTQPKIYDSFLIARKLNVITFNYLSRYHRSEYFNPEDNVGRMLFISGSRPVRNSRHEIIGYLTLPYFSNKHELEEHKGQFLNTLINVFSLILVSIGFFAVFMANRITYPLTIIQKSLRLTKIGRKNEAIKWHRNDEIGSLIREYNTMIEALEESAGRLARSERETAWKEMAKQVAHEIKNPLTPLKLGVQLLDKSWKENDPNFNKKFERFSKSFIEQIESLAHIANEFSNFAKMPETSLESVRLREVVERSIEVFSKLEHTSVVLDDQLGYDKMVKGDKDQLLRCFNNLIKNAIEAIPENRKGLIRISIAQRNDKVFVEISDNGKGIPDGLRERIFNPNFTTKSSGTGLGLAFVKQAIENMLGSIHFKTEHDVGTTFYITLPLA</sequence>
<keyword evidence="14" id="KW-1185">Reference proteome</keyword>
<dbReference type="AlphaFoldDB" id="A0A7K1XVD0"/>
<dbReference type="InterPro" id="IPR004358">
    <property type="entry name" value="Sig_transdc_His_kin-like_C"/>
</dbReference>
<dbReference type="SMART" id="SM00388">
    <property type="entry name" value="HisKA"/>
    <property type="match status" value="1"/>
</dbReference>
<evidence type="ECO:0000259" key="11">
    <source>
        <dbReference type="PROSITE" id="PS50109"/>
    </source>
</evidence>
<evidence type="ECO:0000313" key="14">
    <source>
        <dbReference type="Proteomes" id="UP000451233"/>
    </source>
</evidence>
<dbReference type="RefSeq" id="WP_160905887.1">
    <property type="nucleotide sequence ID" value="NZ_WVHS01000001.1"/>
</dbReference>
<comment type="caution">
    <text evidence="13">The sequence shown here is derived from an EMBL/GenBank/DDBJ whole genome shotgun (WGS) entry which is preliminary data.</text>
</comment>
<evidence type="ECO:0000313" key="13">
    <source>
        <dbReference type="EMBL" id="MXV14951.1"/>
    </source>
</evidence>
<feature type="transmembrane region" description="Helical" evidence="10">
    <location>
        <begin position="768"/>
        <end position="789"/>
    </location>
</feature>
<dbReference type="Pfam" id="PF00512">
    <property type="entry name" value="HisKA"/>
    <property type="match status" value="1"/>
</dbReference>
<dbReference type="PANTHER" id="PTHR44936:SF10">
    <property type="entry name" value="SENSOR PROTEIN RSTB"/>
    <property type="match status" value="1"/>
</dbReference>
<keyword evidence="6" id="KW-0808">Transferase</keyword>
<feature type="transmembrane region" description="Helical" evidence="10">
    <location>
        <begin position="370"/>
        <end position="393"/>
    </location>
</feature>
<dbReference type="SUPFAM" id="SSF47384">
    <property type="entry name" value="Homodimeric domain of signal transducing histidine kinase"/>
    <property type="match status" value="1"/>
</dbReference>
<feature type="transmembrane region" description="Helical" evidence="10">
    <location>
        <begin position="931"/>
        <end position="954"/>
    </location>
</feature>
<dbReference type="PROSITE" id="PS50109">
    <property type="entry name" value="HIS_KIN"/>
    <property type="match status" value="1"/>
</dbReference>
<dbReference type="Gene3D" id="1.10.287.130">
    <property type="match status" value="1"/>
</dbReference>
<dbReference type="Pfam" id="PF02518">
    <property type="entry name" value="HATPase_c"/>
    <property type="match status" value="1"/>
</dbReference>
<protein>
    <recommendedName>
        <fullName evidence="3">histidine kinase</fullName>
        <ecNumber evidence="3">2.7.13.3</ecNumber>
    </recommendedName>
</protein>
<comment type="catalytic activity">
    <reaction evidence="1">
        <text>ATP + protein L-histidine = ADP + protein N-phospho-L-histidine.</text>
        <dbReference type="EC" id="2.7.13.3"/>
    </reaction>
</comment>
<feature type="transmembrane region" description="Helical" evidence="10">
    <location>
        <begin position="708"/>
        <end position="734"/>
    </location>
</feature>
<dbReference type="InterPro" id="IPR050980">
    <property type="entry name" value="2C_sensor_his_kinase"/>
</dbReference>
<feature type="transmembrane region" description="Helical" evidence="10">
    <location>
        <begin position="405"/>
        <end position="421"/>
    </location>
</feature>
<evidence type="ECO:0000256" key="1">
    <source>
        <dbReference type="ARBA" id="ARBA00000085"/>
    </source>
</evidence>
<evidence type="ECO:0000256" key="7">
    <source>
        <dbReference type="ARBA" id="ARBA00022741"/>
    </source>
</evidence>
<organism evidence="13 14">
    <name type="scientific">Hufsiella ginkgonis</name>
    <dbReference type="NCBI Taxonomy" id="2695274"/>
    <lineage>
        <taxon>Bacteria</taxon>
        <taxon>Pseudomonadati</taxon>
        <taxon>Bacteroidota</taxon>
        <taxon>Sphingobacteriia</taxon>
        <taxon>Sphingobacteriales</taxon>
        <taxon>Sphingobacteriaceae</taxon>
        <taxon>Hufsiella</taxon>
    </lineage>
</organism>
<dbReference type="SMART" id="SM00387">
    <property type="entry name" value="HATPase_c"/>
    <property type="match status" value="1"/>
</dbReference>
<evidence type="ECO:0000256" key="5">
    <source>
        <dbReference type="ARBA" id="ARBA00022553"/>
    </source>
</evidence>
<dbReference type="GO" id="GO:0000155">
    <property type="term" value="F:phosphorelay sensor kinase activity"/>
    <property type="evidence" value="ECO:0007669"/>
    <property type="project" value="InterPro"/>
</dbReference>
<dbReference type="GO" id="GO:0005524">
    <property type="term" value="F:ATP binding"/>
    <property type="evidence" value="ECO:0007669"/>
    <property type="project" value="UniProtKB-KW"/>
</dbReference>
<keyword evidence="5" id="KW-0597">Phosphoprotein</keyword>
<dbReference type="InterPro" id="IPR036890">
    <property type="entry name" value="HATPase_C_sf"/>
</dbReference>
<dbReference type="PRINTS" id="PR00344">
    <property type="entry name" value="BCTRLSENSOR"/>
</dbReference>
<name>A0A7K1XVD0_9SPHI</name>
<proteinExistence type="predicted"/>
<dbReference type="SUPFAM" id="SSF55874">
    <property type="entry name" value="ATPase domain of HSP90 chaperone/DNA topoisomerase II/histidine kinase"/>
    <property type="match status" value="1"/>
</dbReference>
<accession>A0A7K1XVD0</accession>